<dbReference type="Proteomes" id="UP000277457">
    <property type="component" value="Unassembled WGS sequence"/>
</dbReference>
<comment type="caution">
    <text evidence="1">The sequence shown here is derived from an EMBL/GenBank/DDBJ whole genome shotgun (WGS) entry which is preliminary data.</text>
</comment>
<accession>A0A662D3J0</accession>
<evidence type="ECO:0000313" key="2">
    <source>
        <dbReference type="Proteomes" id="UP000277457"/>
    </source>
</evidence>
<gene>
    <name evidence="1" type="ORF">DRZ78_01785</name>
</gene>
<name>A0A662D3J0_UNCAE</name>
<evidence type="ECO:0000313" key="1">
    <source>
        <dbReference type="EMBL" id="RLE08114.1"/>
    </source>
</evidence>
<organism evidence="1 2">
    <name type="scientific">Aerophobetes bacterium</name>
    <dbReference type="NCBI Taxonomy" id="2030807"/>
    <lineage>
        <taxon>Bacteria</taxon>
        <taxon>Candidatus Aerophobota</taxon>
    </lineage>
</organism>
<proteinExistence type="predicted"/>
<dbReference type="AlphaFoldDB" id="A0A662D3J0"/>
<dbReference type="EMBL" id="QMPY01000045">
    <property type="protein sequence ID" value="RLE08114.1"/>
    <property type="molecule type" value="Genomic_DNA"/>
</dbReference>
<sequence>MIACPRCGKRFIYARRDGKIRCWHCGYIGKREEFQLKSFPKKPIILQCPECGGKRIYTRWDGSRICRKCGFTGKEEFEVENKKLVGVAQG</sequence>
<reference evidence="1 2" key="1">
    <citation type="submission" date="2018-06" db="EMBL/GenBank/DDBJ databases">
        <title>Extensive metabolic versatility and redundancy in microbially diverse, dynamic hydrothermal sediments.</title>
        <authorList>
            <person name="Dombrowski N."/>
            <person name="Teske A."/>
            <person name="Baker B.J."/>
        </authorList>
    </citation>
    <scope>NUCLEOTIDE SEQUENCE [LARGE SCALE GENOMIC DNA]</scope>
    <source>
        <strain evidence="1">B7_G13</strain>
    </source>
</reference>
<protein>
    <recommendedName>
        <fullName evidence="3">TFIIB-type domain-containing protein</fullName>
    </recommendedName>
</protein>
<evidence type="ECO:0008006" key="3">
    <source>
        <dbReference type="Google" id="ProtNLM"/>
    </source>
</evidence>
<dbReference type="SUPFAM" id="SSF57783">
    <property type="entry name" value="Zinc beta-ribbon"/>
    <property type="match status" value="1"/>
</dbReference>